<feature type="signal peptide" evidence="1">
    <location>
        <begin position="1"/>
        <end position="27"/>
    </location>
</feature>
<organism evidence="4 5">
    <name type="scientific">Heterodera trifolii</name>
    <dbReference type="NCBI Taxonomy" id="157864"/>
    <lineage>
        <taxon>Eukaryota</taxon>
        <taxon>Metazoa</taxon>
        <taxon>Ecdysozoa</taxon>
        <taxon>Nematoda</taxon>
        <taxon>Chromadorea</taxon>
        <taxon>Rhabditida</taxon>
        <taxon>Tylenchina</taxon>
        <taxon>Tylenchomorpha</taxon>
        <taxon>Tylenchoidea</taxon>
        <taxon>Heteroderidae</taxon>
        <taxon>Heteroderinae</taxon>
        <taxon>Heterodera</taxon>
    </lineage>
</organism>
<keyword evidence="1" id="KW-0732">Signal</keyword>
<reference evidence="4 5" key="1">
    <citation type="submission" date="2024-10" db="EMBL/GenBank/DDBJ databases">
        <authorList>
            <person name="Kim D."/>
        </authorList>
    </citation>
    <scope>NUCLEOTIDE SEQUENCE [LARGE SCALE GENOMIC DNA]</scope>
    <source>
        <strain evidence="4">BH-2024</strain>
    </source>
</reference>
<dbReference type="EMBL" id="JBICBT010000061">
    <property type="protein sequence ID" value="KAL3124826.1"/>
    <property type="molecule type" value="Genomic_DNA"/>
</dbReference>
<dbReference type="AlphaFoldDB" id="A0ABD2MBH8"/>
<comment type="caution">
    <text evidence="4">The sequence shown here is derived from an EMBL/GenBank/DDBJ whole genome shotgun (WGS) entry which is preliminary data.</text>
</comment>
<evidence type="ECO:0000313" key="5">
    <source>
        <dbReference type="Proteomes" id="UP001620626"/>
    </source>
</evidence>
<feature type="domain" description="Ubiquitin-like" evidence="2">
    <location>
        <begin position="28"/>
        <end position="110"/>
    </location>
</feature>
<feature type="domain" description="Ubiquitin-like" evidence="2">
    <location>
        <begin position="204"/>
        <end position="274"/>
    </location>
</feature>
<dbReference type="SUPFAM" id="SSF54236">
    <property type="entry name" value="Ubiquitin-like"/>
    <property type="match status" value="3"/>
</dbReference>
<dbReference type="PROSITE" id="PS50053">
    <property type="entry name" value="UBIQUITIN_2"/>
    <property type="match status" value="3"/>
</dbReference>
<protein>
    <recommendedName>
        <fullName evidence="2">Ubiquitin-like domain-containing protein</fullName>
    </recommendedName>
</protein>
<accession>A0ABD2MBH8</accession>
<dbReference type="Gene3D" id="3.10.20.90">
    <property type="entry name" value="Phosphatidylinositol 3-kinase Catalytic Subunit, Chain A, domain 1"/>
    <property type="match status" value="3"/>
</dbReference>
<gene>
    <name evidence="3" type="ORF">niasHT_002575</name>
    <name evidence="4" type="ORF">niasHT_004368</name>
</gene>
<proteinExistence type="predicted"/>
<dbReference type="CDD" id="cd17039">
    <property type="entry name" value="Ubl_ubiquitin_like"/>
    <property type="match status" value="1"/>
</dbReference>
<keyword evidence="5" id="KW-1185">Reference proteome</keyword>
<dbReference type="InterPro" id="IPR050158">
    <property type="entry name" value="Ubiquitin_ubiquitin-like"/>
</dbReference>
<dbReference type="PANTHER" id="PTHR10666">
    <property type="entry name" value="UBIQUITIN"/>
    <property type="match status" value="1"/>
</dbReference>
<evidence type="ECO:0000313" key="3">
    <source>
        <dbReference type="EMBL" id="KAL3118723.1"/>
    </source>
</evidence>
<dbReference type="Pfam" id="PF00240">
    <property type="entry name" value="ubiquitin"/>
    <property type="match status" value="2"/>
</dbReference>
<name>A0ABD2MBH8_9BILA</name>
<evidence type="ECO:0000313" key="4">
    <source>
        <dbReference type="EMBL" id="KAL3124826.1"/>
    </source>
</evidence>
<dbReference type="SMART" id="SM00213">
    <property type="entry name" value="UBQ"/>
    <property type="match status" value="3"/>
</dbReference>
<dbReference type="EMBL" id="JBICBT010000265">
    <property type="protein sequence ID" value="KAL3118723.1"/>
    <property type="molecule type" value="Genomic_DNA"/>
</dbReference>
<evidence type="ECO:0000259" key="2">
    <source>
        <dbReference type="PROSITE" id="PS50053"/>
    </source>
</evidence>
<feature type="chain" id="PRO_5044724318" description="Ubiquitin-like domain-containing protein" evidence="1">
    <location>
        <begin position="28"/>
        <end position="290"/>
    </location>
</feature>
<sequence length="290" mass="32859">MNLFLGISAGLMTMLLLMIMMPLYTVGFEITVMADEKIINESKGVIVDVQDSTTVQELKQQIKKETRIPPRKQTLGLKNPDDGTVTVLKDSKTMAHYGIGEGTTVLLFIQFEIKVMVDRKRTFFNRTITLEVNGMDKVEHLKEKIMDRLYEKGITRIGTVPKILTLQHGENDDIDILNDGQTIDYYGIKKDDNILHLSIGEFRVCVHYEIDNETKIYTFWVKREETVAILKKKIAIESGIKPEDQVLKCAASTNGPALQDKKTLKDYGIGNDGTSLFLSLEFVEIIVRNP</sequence>
<dbReference type="Proteomes" id="UP001620626">
    <property type="component" value="Unassembled WGS sequence"/>
</dbReference>
<evidence type="ECO:0000256" key="1">
    <source>
        <dbReference type="SAM" id="SignalP"/>
    </source>
</evidence>
<feature type="domain" description="Ubiquitin-like" evidence="2">
    <location>
        <begin position="109"/>
        <end position="194"/>
    </location>
</feature>
<dbReference type="InterPro" id="IPR000626">
    <property type="entry name" value="Ubiquitin-like_dom"/>
</dbReference>
<dbReference type="InterPro" id="IPR029071">
    <property type="entry name" value="Ubiquitin-like_domsf"/>
</dbReference>